<dbReference type="GO" id="GO:0005737">
    <property type="term" value="C:cytoplasm"/>
    <property type="evidence" value="ECO:0007669"/>
    <property type="project" value="TreeGrafter"/>
</dbReference>
<dbReference type="Gene3D" id="3.30.160.380">
    <property type="entry name" value="Dicer dimerisation domain"/>
    <property type="match status" value="1"/>
</dbReference>
<dbReference type="SMART" id="SM00487">
    <property type="entry name" value="DEXDc"/>
    <property type="match status" value="1"/>
</dbReference>
<dbReference type="SUPFAM" id="SSF52540">
    <property type="entry name" value="P-loop containing nucleoside triphosphate hydrolases"/>
    <property type="match status" value="1"/>
</dbReference>
<dbReference type="AlphaFoldDB" id="A0A1V9YG98"/>
<reference evidence="9 10" key="1">
    <citation type="journal article" date="2014" name="Genome Biol. Evol.">
        <title>The secreted proteins of Achlya hypogyna and Thraustotheca clavata identify the ancestral oomycete secretome and reveal gene acquisitions by horizontal gene transfer.</title>
        <authorList>
            <person name="Misner I."/>
            <person name="Blouin N."/>
            <person name="Leonard G."/>
            <person name="Richards T.A."/>
            <person name="Lane C.E."/>
        </authorList>
    </citation>
    <scope>NUCLEOTIDE SEQUENCE [LARGE SCALE GENOMIC DNA]</scope>
    <source>
        <strain evidence="9 10">ATCC 48635</strain>
    </source>
</reference>
<feature type="compositionally biased region" description="Acidic residues" evidence="5">
    <location>
        <begin position="343"/>
        <end position="382"/>
    </location>
</feature>
<feature type="domain" description="Helicase ATP-binding" evidence="6">
    <location>
        <begin position="11"/>
        <end position="180"/>
    </location>
</feature>
<gene>
    <name evidence="9" type="ORF">ACHHYP_13002</name>
</gene>
<dbReference type="InterPro" id="IPR014001">
    <property type="entry name" value="Helicase_ATP-bd"/>
</dbReference>
<evidence type="ECO:0000259" key="7">
    <source>
        <dbReference type="PROSITE" id="PS51194"/>
    </source>
</evidence>
<dbReference type="PANTHER" id="PTHR14074">
    <property type="entry name" value="HELICASE WITH DEATH DOMAIN-RELATED"/>
    <property type="match status" value="1"/>
</dbReference>
<evidence type="ECO:0000256" key="4">
    <source>
        <dbReference type="PROSITE-ProRule" id="PRU00657"/>
    </source>
</evidence>
<evidence type="ECO:0000256" key="3">
    <source>
        <dbReference type="ARBA" id="ARBA00022840"/>
    </source>
</evidence>
<dbReference type="Pfam" id="PF03368">
    <property type="entry name" value="Dicer_dimer"/>
    <property type="match status" value="1"/>
</dbReference>
<dbReference type="Gene3D" id="3.40.50.300">
    <property type="entry name" value="P-loop containing nucleotide triphosphate hydrolases"/>
    <property type="match status" value="2"/>
</dbReference>
<keyword evidence="3" id="KW-0067">ATP-binding</keyword>
<dbReference type="InterPro" id="IPR011545">
    <property type="entry name" value="DEAD/DEAH_box_helicase_dom"/>
</dbReference>
<dbReference type="PANTHER" id="PTHR14074:SF16">
    <property type="entry name" value="ANTIVIRAL INNATE IMMUNE RESPONSE RECEPTOR RIG-I"/>
    <property type="match status" value="1"/>
</dbReference>
<dbReference type="InterPro" id="IPR051363">
    <property type="entry name" value="RLR_Helicase"/>
</dbReference>
<dbReference type="InterPro" id="IPR001650">
    <property type="entry name" value="Helicase_C-like"/>
</dbReference>
<dbReference type="InterPro" id="IPR005034">
    <property type="entry name" value="Dicer_dimerisation"/>
</dbReference>
<evidence type="ECO:0000256" key="1">
    <source>
        <dbReference type="ARBA" id="ARBA00022741"/>
    </source>
</evidence>
<feature type="region of interest" description="Disordered" evidence="5">
    <location>
        <begin position="343"/>
        <end position="409"/>
    </location>
</feature>
<dbReference type="InterPro" id="IPR027417">
    <property type="entry name" value="P-loop_NTPase"/>
</dbReference>
<evidence type="ECO:0000313" key="9">
    <source>
        <dbReference type="EMBL" id="OQR84729.1"/>
    </source>
</evidence>
<dbReference type="PROSITE" id="PS51192">
    <property type="entry name" value="HELICASE_ATP_BIND_1"/>
    <property type="match status" value="1"/>
</dbReference>
<accession>A0A1V9YG98</accession>
<dbReference type="STRING" id="1202772.A0A1V9YG98"/>
<dbReference type="PROSITE" id="PS51327">
    <property type="entry name" value="DICER_DSRBF"/>
    <property type="match status" value="1"/>
</dbReference>
<keyword evidence="1" id="KW-0547">Nucleotide-binding</keyword>
<evidence type="ECO:0000313" key="10">
    <source>
        <dbReference type="Proteomes" id="UP000243579"/>
    </source>
</evidence>
<dbReference type="InterPro" id="IPR038248">
    <property type="entry name" value="Dicer_dimer_sf"/>
</dbReference>
<keyword evidence="2" id="KW-0378">Hydrolase</keyword>
<dbReference type="GO" id="GO:0003723">
    <property type="term" value="F:RNA binding"/>
    <property type="evidence" value="ECO:0007669"/>
    <property type="project" value="UniProtKB-UniRule"/>
</dbReference>
<dbReference type="SMART" id="SM00490">
    <property type="entry name" value="HELICc"/>
    <property type="match status" value="1"/>
</dbReference>
<sequence>MASLRDYQEDVVAAARVENVIMVGSTGIGKTFVSIMLLREQDYSTKRAFVMAPTRQLVYQIHSKILKLTTLKVESYCGHEVEVWDQHKWERELLLNRVLVVTPEILRNLLMKGYITLEKINILIFDECHHTAKRHPYNQIMKLYKGSTSTEKPRVFGTTACPTRDCARNMDAKIKKISMRKEEMSLYAACAPVLHETYPPNMDVGEDMVGDRLNALLAEVDALEVFEYLLTKGNYGATVAEEKRAARVAKFLSDCTGVFQNLGRWCLYKFVELELEKQARRASLKFTTAGNMTGLDPKAILALLVCKAKRDETRFACTPKLDKIAEIVHERLFKHQAPVALDADDDDGELIPCIDDDEATADDDDQDTTDKDNVEDDEDDARLEDAFSDVSSEASGDDSPELEDPDAPAAAADDQLKCVVFVNRRAECRVLADFLNEKFPVPENTDPLFGCMLGQASASDAASYDLPDMNALLKSFESGAARVMVSTSVSCEGVDFPLCAMVICADTIQCPRQFIQVRGRARHSDGVCFYLTDASVVDDAKRFVVLARQAEEIGRLEFGCDKAMTLSKQPLSVIAQQHQFKYTVTHSDQDPTIPSTLQVEATGAVLDLDSSISCLNMYCQSLPLYEKYNLKPEYTFAELLEGKVRRFQVTLALPATLKLPPVVTPFMASKMVGKAIASFRACETLFRLGELDPHLNSVHRHKKMRELSHILDVAESFAVPALKRPKHR</sequence>
<feature type="compositionally biased region" description="Acidic residues" evidence="5">
    <location>
        <begin position="395"/>
        <end position="406"/>
    </location>
</feature>
<comment type="similarity">
    <text evidence="4">Belongs to the helicase family. Dicer subfamily.</text>
</comment>
<dbReference type="Pfam" id="PF00271">
    <property type="entry name" value="Helicase_C"/>
    <property type="match status" value="1"/>
</dbReference>
<feature type="domain" description="Dicer dsRNA-binding fold" evidence="8">
    <location>
        <begin position="611"/>
        <end position="705"/>
    </location>
</feature>
<proteinExistence type="inferred from homology"/>
<dbReference type="OrthoDB" id="6513042at2759"/>
<dbReference type="Proteomes" id="UP000243579">
    <property type="component" value="Unassembled WGS sequence"/>
</dbReference>
<keyword evidence="10" id="KW-1185">Reference proteome</keyword>
<evidence type="ECO:0000256" key="5">
    <source>
        <dbReference type="SAM" id="MobiDB-lite"/>
    </source>
</evidence>
<organism evidence="9 10">
    <name type="scientific">Achlya hypogyna</name>
    <name type="common">Oomycete</name>
    <name type="synonym">Protoachlya hypogyna</name>
    <dbReference type="NCBI Taxonomy" id="1202772"/>
    <lineage>
        <taxon>Eukaryota</taxon>
        <taxon>Sar</taxon>
        <taxon>Stramenopiles</taxon>
        <taxon>Oomycota</taxon>
        <taxon>Saprolegniomycetes</taxon>
        <taxon>Saprolegniales</taxon>
        <taxon>Achlyaceae</taxon>
        <taxon>Achlya</taxon>
    </lineage>
</organism>
<keyword evidence="4" id="KW-0694">RNA-binding</keyword>
<evidence type="ECO:0000256" key="2">
    <source>
        <dbReference type="ARBA" id="ARBA00022801"/>
    </source>
</evidence>
<dbReference type="PROSITE" id="PS51194">
    <property type="entry name" value="HELICASE_CTER"/>
    <property type="match status" value="1"/>
</dbReference>
<protein>
    <submittedName>
        <fullName evidence="9">Dicer-like</fullName>
    </submittedName>
</protein>
<name>A0A1V9YG98_ACHHY</name>
<dbReference type="GO" id="GO:0016891">
    <property type="term" value="F:RNA endonuclease activity producing 5'-phosphomonoesters, hydrolytic mechanism"/>
    <property type="evidence" value="ECO:0007669"/>
    <property type="project" value="InterPro"/>
</dbReference>
<dbReference type="GO" id="GO:0005524">
    <property type="term" value="F:ATP binding"/>
    <property type="evidence" value="ECO:0007669"/>
    <property type="project" value="UniProtKB-KW"/>
</dbReference>
<comment type="caution">
    <text evidence="9">The sequence shown here is derived from an EMBL/GenBank/DDBJ whole genome shotgun (WGS) entry which is preliminary data.</text>
</comment>
<evidence type="ECO:0000259" key="6">
    <source>
        <dbReference type="PROSITE" id="PS51192"/>
    </source>
</evidence>
<dbReference type="Pfam" id="PF00270">
    <property type="entry name" value="DEAD"/>
    <property type="match status" value="1"/>
</dbReference>
<evidence type="ECO:0000259" key="8">
    <source>
        <dbReference type="PROSITE" id="PS51327"/>
    </source>
</evidence>
<feature type="domain" description="Helicase C-terminal" evidence="7">
    <location>
        <begin position="382"/>
        <end position="572"/>
    </location>
</feature>
<dbReference type="EMBL" id="JNBR01001837">
    <property type="protein sequence ID" value="OQR84729.1"/>
    <property type="molecule type" value="Genomic_DNA"/>
</dbReference>